<evidence type="ECO:0000313" key="3">
    <source>
        <dbReference type="Proteomes" id="UP000035721"/>
    </source>
</evidence>
<keyword evidence="3" id="KW-1185">Reference proteome</keyword>
<comment type="caution">
    <text evidence="2">The sequence shown here is derived from an EMBL/GenBank/DDBJ whole genome shotgun (WGS) entry which is preliminary data.</text>
</comment>
<dbReference type="STRING" id="1194083.BN12_1150033"/>
<dbReference type="Proteomes" id="UP000035721">
    <property type="component" value="Unassembled WGS sequence"/>
</dbReference>
<evidence type="ECO:0000256" key="1">
    <source>
        <dbReference type="SAM" id="MobiDB-lite"/>
    </source>
</evidence>
<feature type="region of interest" description="Disordered" evidence="1">
    <location>
        <begin position="30"/>
        <end position="95"/>
    </location>
</feature>
<gene>
    <name evidence="2" type="ORF">BN12_1150033</name>
</gene>
<protein>
    <submittedName>
        <fullName evidence="2">Uncharacterized protein</fullName>
    </submittedName>
</protein>
<evidence type="ECO:0000313" key="2">
    <source>
        <dbReference type="EMBL" id="CCH76240.1"/>
    </source>
</evidence>
<sequence length="95" mass="10024">MYHHSGHLAPDRGFCTTTLAIWHPIGACAPPRLSTGGHLAPDRGFRTTRPAARGIPKPPPGSTTGGHLTRHLASGEVTGTRGTRQRARGGCRLGR</sequence>
<accession>A0A077LWE2</accession>
<reference evidence="2 3" key="1">
    <citation type="journal article" date="2013" name="ISME J.">
        <title>A metabolic model for members of the genus Tetrasphaera involved in enhanced biological phosphorus removal.</title>
        <authorList>
            <person name="Kristiansen R."/>
            <person name="Nguyen H.T.T."/>
            <person name="Saunders A.M."/>
            <person name="Nielsen J.L."/>
            <person name="Wimmer R."/>
            <person name="Le V.Q."/>
            <person name="McIlroy S.J."/>
            <person name="Petrovski S."/>
            <person name="Seviour R.J."/>
            <person name="Calteau A."/>
            <person name="Nielsen K.L."/>
            <person name="Nielsen P.H."/>
        </authorList>
    </citation>
    <scope>NUCLEOTIDE SEQUENCE [LARGE SCALE GENOMIC DNA]</scope>
    <source>
        <strain evidence="2 3">T1-X7</strain>
    </source>
</reference>
<dbReference type="AlphaFoldDB" id="A0A077LWE2"/>
<dbReference type="EMBL" id="CAJB01000019">
    <property type="protein sequence ID" value="CCH76240.1"/>
    <property type="molecule type" value="Genomic_DNA"/>
</dbReference>
<organism evidence="2 3">
    <name type="scientific">Nostocoides japonicum T1-X7</name>
    <dbReference type="NCBI Taxonomy" id="1194083"/>
    <lineage>
        <taxon>Bacteria</taxon>
        <taxon>Bacillati</taxon>
        <taxon>Actinomycetota</taxon>
        <taxon>Actinomycetes</taxon>
        <taxon>Micrococcales</taxon>
        <taxon>Intrasporangiaceae</taxon>
        <taxon>Nostocoides</taxon>
    </lineage>
</organism>
<feature type="compositionally biased region" description="Basic residues" evidence="1">
    <location>
        <begin position="83"/>
        <end position="95"/>
    </location>
</feature>
<name>A0A077LWE2_9MICO</name>
<proteinExistence type="predicted"/>